<reference evidence="2" key="1">
    <citation type="thesis" date="2020" institute="ProQuest LLC" country="789 East Eisenhower Parkway, Ann Arbor, MI, USA">
        <title>Comparative Genomics and Chromosome Evolution.</title>
        <authorList>
            <person name="Mudd A.B."/>
        </authorList>
    </citation>
    <scope>NUCLEOTIDE SEQUENCE</scope>
    <source>
        <strain evidence="2">Female2</strain>
        <tissue evidence="2">Blood</tissue>
    </source>
</reference>
<dbReference type="Gene3D" id="2.30.29.30">
    <property type="entry name" value="Pleckstrin-homology domain (PH domain)/Phosphotyrosine-binding domain (PTB)"/>
    <property type="match status" value="1"/>
</dbReference>
<dbReference type="GO" id="GO:0005085">
    <property type="term" value="F:guanyl-nucleotide exchange factor activity"/>
    <property type="evidence" value="ECO:0007669"/>
    <property type="project" value="TreeGrafter"/>
</dbReference>
<dbReference type="PROSITE" id="PS50003">
    <property type="entry name" value="PH_DOMAIN"/>
    <property type="match status" value="1"/>
</dbReference>
<gene>
    <name evidence="2" type="ORF">GDO86_005005</name>
</gene>
<dbReference type="PANTHER" id="PTHR12673:SF98">
    <property type="entry name" value="FYVE, RHOGEF AND PH DOMAIN-CONTAINING PROTEIN 4"/>
    <property type="match status" value="1"/>
</dbReference>
<accession>A0A8T2J5Q2</accession>
<evidence type="ECO:0000313" key="2">
    <source>
        <dbReference type="EMBL" id="KAG8438650.1"/>
    </source>
</evidence>
<dbReference type="SMART" id="SM00233">
    <property type="entry name" value="PH"/>
    <property type="match status" value="1"/>
</dbReference>
<dbReference type="InterPro" id="IPR051092">
    <property type="entry name" value="FYVE_RhoGEF_PH"/>
</dbReference>
<dbReference type="PANTHER" id="PTHR12673">
    <property type="entry name" value="FACIOGENITAL DYSPLASIA PROTEIN"/>
    <property type="match status" value="1"/>
</dbReference>
<comment type="caution">
    <text evidence="2">The sequence shown here is derived from an EMBL/GenBank/DDBJ whole genome shotgun (WGS) entry which is preliminary data.</text>
</comment>
<dbReference type="GO" id="GO:0046847">
    <property type="term" value="P:filopodium assembly"/>
    <property type="evidence" value="ECO:0007669"/>
    <property type="project" value="TreeGrafter"/>
</dbReference>
<sequence length="220" mass="25202">MPNIRCFGIYSLQARHAGSCSFQTSLYYYPGLSMCRINLTLPYFPLFQVVCWKCSDYKVPLEYDGNKMSKVCKDCNDFLTGNRDCEEKERRRGILEIESAEVSSNSVICSFLQYNEKSKPWQRVWCVIPKNEGLVLYMYGAVQDVKAQATIPLLGYLVDESPRGTDFPYSFKLTQSKSVHTFSADTEELKQKWLKIVNLAVKGLTPEDLEDTHLDEDGHS</sequence>
<dbReference type="InterPro" id="IPR001849">
    <property type="entry name" value="PH_domain"/>
</dbReference>
<dbReference type="CDD" id="cd13236">
    <property type="entry name" value="PH2_FGD1-4"/>
    <property type="match status" value="1"/>
</dbReference>
<proteinExistence type="predicted"/>
<dbReference type="InterPro" id="IPR013083">
    <property type="entry name" value="Znf_RING/FYVE/PHD"/>
</dbReference>
<dbReference type="InterPro" id="IPR011011">
    <property type="entry name" value="Znf_FYVE_PHD"/>
</dbReference>
<dbReference type="Gene3D" id="3.30.40.10">
    <property type="entry name" value="Zinc/RING finger domain, C3HC4 (zinc finger)"/>
    <property type="match status" value="1"/>
</dbReference>
<dbReference type="GO" id="GO:0005737">
    <property type="term" value="C:cytoplasm"/>
    <property type="evidence" value="ECO:0007669"/>
    <property type="project" value="TreeGrafter"/>
</dbReference>
<organism evidence="2 3">
    <name type="scientific">Hymenochirus boettgeri</name>
    <name type="common">Congo dwarf clawed frog</name>
    <dbReference type="NCBI Taxonomy" id="247094"/>
    <lineage>
        <taxon>Eukaryota</taxon>
        <taxon>Metazoa</taxon>
        <taxon>Chordata</taxon>
        <taxon>Craniata</taxon>
        <taxon>Vertebrata</taxon>
        <taxon>Euteleostomi</taxon>
        <taxon>Amphibia</taxon>
        <taxon>Batrachia</taxon>
        <taxon>Anura</taxon>
        <taxon>Pipoidea</taxon>
        <taxon>Pipidae</taxon>
        <taxon>Pipinae</taxon>
        <taxon>Hymenochirus</taxon>
    </lineage>
</organism>
<dbReference type="InterPro" id="IPR011993">
    <property type="entry name" value="PH-like_dom_sf"/>
</dbReference>
<dbReference type="GO" id="GO:0007010">
    <property type="term" value="P:cytoskeleton organization"/>
    <property type="evidence" value="ECO:0007669"/>
    <property type="project" value="TreeGrafter"/>
</dbReference>
<dbReference type="EMBL" id="JAACNH010000006">
    <property type="protein sequence ID" value="KAG8438650.1"/>
    <property type="molecule type" value="Genomic_DNA"/>
</dbReference>
<evidence type="ECO:0000259" key="1">
    <source>
        <dbReference type="PROSITE" id="PS50003"/>
    </source>
</evidence>
<protein>
    <recommendedName>
        <fullName evidence="1">PH domain-containing protein</fullName>
    </recommendedName>
</protein>
<dbReference type="FunFam" id="2.30.29.30:FF:000102">
    <property type="entry name" value="FYVE, RhoGEF and PH domain-containing protein 4"/>
    <property type="match status" value="1"/>
</dbReference>
<evidence type="ECO:0000313" key="3">
    <source>
        <dbReference type="Proteomes" id="UP000812440"/>
    </source>
</evidence>
<dbReference type="SUPFAM" id="SSF50729">
    <property type="entry name" value="PH domain-like"/>
    <property type="match status" value="1"/>
</dbReference>
<dbReference type="AlphaFoldDB" id="A0A8T2J5Q2"/>
<dbReference type="SUPFAM" id="SSF57903">
    <property type="entry name" value="FYVE/PHD zinc finger"/>
    <property type="match status" value="1"/>
</dbReference>
<keyword evidence="3" id="KW-1185">Reference proteome</keyword>
<dbReference type="InterPro" id="IPR035941">
    <property type="entry name" value="FGD1-4_PH2"/>
</dbReference>
<feature type="domain" description="PH" evidence="1">
    <location>
        <begin position="105"/>
        <end position="202"/>
    </location>
</feature>
<dbReference type="Pfam" id="PF00169">
    <property type="entry name" value="PH"/>
    <property type="match status" value="1"/>
</dbReference>
<name>A0A8T2J5Q2_9PIPI</name>
<dbReference type="OrthoDB" id="660555at2759"/>
<dbReference type="Proteomes" id="UP000812440">
    <property type="component" value="Chromosome 3"/>
</dbReference>